<evidence type="ECO:0000256" key="1">
    <source>
        <dbReference type="SAM" id="MobiDB-lite"/>
    </source>
</evidence>
<protein>
    <submittedName>
        <fullName evidence="2">Uncharacterized protein</fullName>
    </submittedName>
</protein>
<evidence type="ECO:0000313" key="2">
    <source>
        <dbReference type="EMBL" id="KAK4015695.1"/>
    </source>
</evidence>
<comment type="caution">
    <text evidence="2">The sequence shown here is derived from an EMBL/GenBank/DDBJ whole genome shotgun (WGS) entry which is preliminary data.</text>
</comment>
<sequence length="86" mass="9722">MPQRKNKTKNYKERKKKGGDGFKGPCRPDGKRQHIKNEEEGKRQLAIFSIEPAKEEPFQQQRLAVILVGIAASLPPAQDVVLVRLS</sequence>
<organism evidence="2 3">
    <name type="scientific">Daphnia magna</name>
    <dbReference type="NCBI Taxonomy" id="35525"/>
    <lineage>
        <taxon>Eukaryota</taxon>
        <taxon>Metazoa</taxon>
        <taxon>Ecdysozoa</taxon>
        <taxon>Arthropoda</taxon>
        <taxon>Crustacea</taxon>
        <taxon>Branchiopoda</taxon>
        <taxon>Diplostraca</taxon>
        <taxon>Cladocera</taxon>
        <taxon>Anomopoda</taxon>
        <taxon>Daphniidae</taxon>
        <taxon>Daphnia</taxon>
    </lineage>
</organism>
<evidence type="ECO:0000313" key="3">
    <source>
        <dbReference type="Proteomes" id="UP001234178"/>
    </source>
</evidence>
<gene>
    <name evidence="2" type="ORF">OUZ56_030669</name>
</gene>
<dbReference type="Proteomes" id="UP001234178">
    <property type="component" value="Unassembled WGS sequence"/>
</dbReference>
<keyword evidence="3" id="KW-1185">Reference proteome</keyword>
<dbReference type="EMBL" id="JAOYFB010000005">
    <property type="protein sequence ID" value="KAK4015695.1"/>
    <property type="molecule type" value="Genomic_DNA"/>
</dbReference>
<proteinExistence type="predicted"/>
<feature type="region of interest" description="Disordered" evidence="1">
    <location>
        <begin position="1"/>
        <end position="39"/>
    </location>
</feature>
<feature type="compositionally biased region" description="Basic and acidic residues" evidence="1">
    <location>
        <begin position="26"/>
        <end position="39"/>
    </location>
</feature>
<feature type="compositionally biased region" description="Basic residues" evidence="1">
    <location>
        <begin position="1"/>
        <end position="17"/>
    </location>
</feature>
<reference evidence="2 3" key="1">
    <citation type="journal article" date="2023" name="Nucleic Acids Res.">
        <title>The hologenome of Daphnia magna reveals possible DNA methylation and microbiome-mediated evolution of the host genome.</title>
        <authorList>
            <person name="Chaturvedi A."/>
            <person name="Li X."/>
            <person name="Dhandapani V."/>
            <person name="Marshall H."/>
            <person name="Kissane S."/>
            <person name="Cuenca-Cambronero M."/>
            <person name="Asole G."/>
            <person name="Calvet F."/>
            <person name="Ruiz-Romero M."/>
            <person name="Marangio P."/>
            <person name="Guigo R."/>
            <person name="Rago D."/>
            <person name="Mirbahai L."/>
            <person name="Eastwood N."/>
            <person name="Colbourne J.K."/>
            <person name="Zhou J."/>
            <person name="Mallon E."/>
            <person name="Orsini L."/>
        </authorList>
    </citation>
    <scope>NUCLEOTIDE SEQUENCE [LARGE SCALE GENOMIC DNA]</scope>
    <source>
        <strain evidence="2">LRV0_1</strain>
    </source>
</reference>
<accession>A0ABQ9ZRZ7</accession>
<name>A0ABQ9ZRZ7_9CRUS</name>